<dbReference type="InterPro" id="IPR057852">
    <property type="entry name" value="Beta-prop_WDR11_1st"/>
</dbReference>
<accession>A0A5N5SMB2</accession>
<dbReference type="PANTHER" id="PTHR14593:SF5">
    <property type="entry name" value="WD REPEAT-CONTAINING PROTEIN 11"/>
    <property type="match status" value="1"/>
</dbReference>
<dbReference type="Gene3D" id="2.130.10.10">
    <property type="entry name" value="YVTN repeat-like/Quinoprotein amine dehydrogenase"/>
    <property type="match status" value="1"/>
</dbReference>
<feature type="domain" description="WDR11 first beta-propeller" evidence="2">
    <location>
        <begin position="32"/>
        <end position="365"/>
    </location>
</feature>
<dbReference type="GO" id="GO:0005737">
    <property type="term" value="C:cytoplasm"/>
    <property type="evidence" value="ECO:0007669"/>
    <property type="project" value="TreeGrafter"/>
</dbReference>
<evidence type="ECO:0000313" key="3">
    <source>
        <dbReference type="EMBL" id="KAB7494848.1"/>
    </source>
</evidence>
<keyword evidence="4" id="KW-1185">Reference proteome</keyword>
<evidence type="ECO:0000256" key="1">
    <source>
        <dbReference type="SAM" id="MobiDB-lite"/>
    </source>
</evidence>
<organism evidence="3 4">
    <name type="scientific">Armadillidium nasatum</name>
    <dbReference type="NCBI Taxonomy" id="96803"/>
    <lineage>
        <taxon>Eukaryota</taxon>
        <taxon>Metazoa</taxon>
        <taxon>Ecdysozoa</taxon>
        <taxon>Arthropoda</taxon>
        <taxon>Crustacea</taxon>
        <taxon>Multicrustacea</taxon>
        <taxon>Malacostraca</taxon>
        <taxon>Eumalacostraca</taxon>
        <taxon>Peracarida</taxon>
        <taxon>Isopoda</taxon>
        <taxon>Oniscidea</taxon>
        <taxon>Crinocheta</taxon>
        <taxon>Armadillidiidae</taxon>
        <taxon>Armadillidium</taxon>
    </lineage>
</organism>
<dbReference type="AlphaFoldDB" id="A0A5N5SMB2"/>
<evidence type="ECO:0000259" key="2">
    <source>
        <dbReference type="Pfam" id="PF23751"/>
    </source>
</evidence>
<dbReference type="InterPro" id="IPR039694">
    <property type="entry name" value="WDR11"/>
</dbReference>
<protein>
    <recommendedName>
        <fullName evidence="2">WDR11 first beta-propeller domain-containing protein</fullName>
    </recommendedName>
</protein>
<dbReference type="OrthoDB" id="1291858at2759"/>
<gene>
    <name evidence="3" type="ORF">Anas_09270</name>
</gene>
<comment type="caution">
    <text evidence="3">The sequence shown here is derived from an EMBL/GenBank/DDBJ whole genome shotgun (WGS) entry which is preliminary data.</text>
</comment>
<name>A0A5N5SMB2_9CRUS</name>
<dbReference type="Pfam" id="PF23751">
    <property type="entry name" value="Beta-prop_WDR11_1st"/>
    <property type="match status" value="1"/>
</dbReference>
<feature type="compositionally biased region" description="Polar residues" evidence="1">
    <location>
        <begin position="263"/>
        <end position="281"/>
    </location>
</feature>
<proteinExistence type="predicted"/>
<sequence length="369" mass="41556">MAENEDENKTNHIAIPPTLQRVLPRVITGALSPQNKDALDWGWQGFIAYCAQATIIIVDPVTLQRIQTLRMDGYGEAFIQEGKNVCGTMEEHPTTLRQTGRVLRISKDTVQCILHMYNISPFRAHIVHGPIKWRRTQHYHQLSAPYTLVLASADLNGVIYVWNVYQGDVVATLQDGNRQISELEWLGGQDGSEYLLLALHPPYSVVLWDTRHSTKVWKKSYTETLLTFSLDPFHSNKMAFLCQSCILFVDDFNLSKTPSSNGNRFYISSPNQSPARGSSISGLGDEKERSNTLRKRVRGLVAGELKAKSEETSPSNEILQLMFHQAVHDQLLILYPREVLILDLNINQTVGIISVDRGLSALNKVIISF</sequence>
<dbReference type="InterPro" id="IPR015943">
    <property type="entry name" value="WD40/YVTN_repeat-like_dom_sf"/>
</dbReference>
<reference evidence="3 4" key="1">
    <citation type="journal article" date="2019" name="PLoS Biol.">
        <title>Sex chromosomes control vertical transmission of feminizing Wolbachia symbionts in an isopod.</title>
        <authorList>
            <person name="Becking T."/>
            <person name="Chebbi M.A."/>
            <person name="Giraud I."/>
            <person name="Moumen B."/>
            <person name="Laverre T."/>
            <person name="Caubet Y."/>
            <person name="Peccoud J."/>
            <person name="Gilbert C."/>
            <person name="Cordaux R."/>
        </authorList>
    </citation>
    <scope>NUCLEOTIDE SEQUENCE [LARGE SCALE GENOMIC DNA]</scope>
    <source>
        <strain evidence="3">ANa2</strain>
        <tissue evidence="3">Whole body excluding digestive tract and cuticle</tissue>
    </source>
</reference>
<dbReference type="PANTHER" id="PTHR14593">
    <property type="entry name" value="WD REPEAT-CONTAINING PROTEIN 11"/>
    <property type="match status" value="1"/>
</dbReference>
<dbReference type="InterPro" id="IPR036322">
    <property type="entry name" value="WD40_repeat_dom_sf"/>
</dbReference>
<dbReference type="Proteomes" id="UP000326759">
    <property type="component" value="Unassembled WGS sequence"/>
</dbReference>
<feature type="region of interest" description="Disordered" evidence="1">
    <location>
        <begin position="263"/>
        <end position="291"/>
    </location>
</feature>
<dbReference type="EMBL" id="SEYY01023455">
    <property type="protein sequence ID" value="KAB7494848.1"/>
    <property type="molecule type" value="Genomic_DNA"/>
</dbReference>
<evidence type="ECO:0000313" key="4">
    <source>
        <dbReference type="Proteomes" id="UP000326759"/>
    </source>
</evidence>
<dbReference type="SUPFAM" id="SSF50978">
    <property type="entry name" value="WD40 repeat-like"/>
    <property type="match status" value="1"/>
</dbReference>